<feature type="signal peptide" evidence="1">
    <location>
        <begin position="1"/>
        <end position="24"/>
    </location>
</feature>
<reference evidence="3 4" key="1">
    <citation type="submission" date="2016-03" db="EMBL/GenBank/DDBJ databases">
        <title>Genome sequence of Variovorax paradoxus KB5.</title>
        <authorList>
            <person name="Jeong H."/>
            <person name="Hong C.E."/>
            <person name="Jo S.H."/>
            <person name="Park J.M."/>
        </authorList>
    </citation>
    <scope>NUCLEOTIDE SEQUENCE [LARGE SCALE GENOMIC DNA]</scope>
    <source>
        <strain evidence="3 4">KB5</strain>
    </source>
</reference>
<sequence>MGFNYTVSRLVALSCLLASCIASAAPPVYRCETNGRVAYSDSPCVGAKIIDAAPNQGVDKMSGQSRKGAEVQRAETNNAFDDALKPLTGKSRGEMEVLRRRVRLPSQDQAECARLDRQLPVLEDRSDSPDAKAGAEAEVRLYQTRKRFFDLKC</sequence>
<accession>A0AA91DKH2</accession>
<keyword evidence="1" id="KW-0732">Signal</keyword>
<evidence type="ECO:0000313" key="3">
    <source>
        <dbReference type="EMBL" id="OAK60207.1"/>
    </source>
</evidence>
<protein>
    <recommendedName>
        <fullName evidence="2">DUF4124 domain-containing protein</fullName>
    </recommendedName>
</protein>
<organism evidence="3 4">
    <name type="scientific">Variovorax paradoxus</name>
    <dbReference type="NCBI Taxonomy" id="34073"/>
    <lineage>
        <taxon>Bacteria</taxon>
        <taxon>Pseudomonadati</taxon>
        <taxon>Pseudomonadota</taxon>
        <taxon>Betaproteobacteria</taxon>
        <taxon>Burkholderiales</taxon>
        <taxon>Comamonadaceae</taxon>
        <taxon>Variovorax</taxon>
    </lineage>
</organism>
<proteinExistence type="predicted"/>
<feature type="chain" id="PRO_5041669906" description="DUF4124 domain-containing protein" evidence="1">
    <location>
        <begin position="25"/>
        <end position="153"/>
    </location>
</feature>
<dbReference type="Proteomes" id="UP000077852">
    <property type="component" value="Unassembled WGS sequence"/>
</dbReference>
<dbReference type="AlphaFoldDB" id="A0AA91DKH2"/>
<dbReference type="InterPro" id="IPR025392">
    <property type="entry name" value="DUF4124"/>
</dbReference>
<dbReference type="RefSeq" id="WP_081269864.1">
    <property type="nucleotide sequence ID" value="NZ_LVHG01000063.1"/>
</dbReference>
<dbReference type="Pfam" id="PF13511">
    <property type="entry name" value="DUF4124"/>
    <property type="match status" value="1"/>
</dbReference>
<evidence type="ECO:0000259" key="2">
    <source>
        <dbReference type="Pfam" id="PF13511"/>
    </source>
</evidence>
<gene>
    <name evidence="3" type="ORF">A3K87_24125</name>
</gene>
<name>A0AA91DKH2_VARPD</name>
<feature type="domain" description="DUF4124" evidence="2">
    <location>
        <begin position="15"/>
        <end position="52"/>
    </location>
</feature>
<dbReference type="EMBL" id="LVHG01000063">
    <property type="protein sequence ID" value="OAK60207.1"/>
    <property type="molecule type" value="Genomic_DNA"/>
</dbReference>
<comment type="caution">
    <text evidence="3">The sequence shown here is derived from an EMBL/GenBank/DDBJ whole genome shotgun (WGS) entry which is preliminary data.</text>
</comment>
<evidence type="ECO:0000313" key="4">
    <source>
        <dbReference type="Proteomes" id="UP000077852"/>
    </source>
</evidence>
<evidence type="ECO:0000256" key="1">
    <source>
        <dbReference type="SAM" id="SignalP"/>
    </source>
</evidence>